<organism evidence="2 3">
    <name type="scientific">Mycolicibacter acidiphilus</name>
    <dbReference type="NCBI Taxonomy" id="2835306"/>
    <lineage>
        <taxon>Bacteria</taxon>
        <taxon>Bacillati</taxon>
        <taxon>Actinomycetota</taxon>
        <taxon>Actinomycetes</taxon>
        <taxon>Mycobacteriales</taxon>
        <taxon>Mycobacteriaceae</taxon>
        <taxon>Mycolicibacter</taxon>
    </lineage>
</organism>
<dbReference type="RefSeq" id="WP_214092081.1">
    <property type="nucleotide sequence ID" value="NZ_JAHCLR010000007.1"/>
</dbReference>
<dbReference type="Pfam" id="PF04402">
    <property type="entry name" value="SIMPL"/>
    <property type="match status" value="1"/>
</dbReference>
<protein>
    <submittedName>
        <fullName evidence="2">SIMPL domain-containing protein</fullName>
    </submittedName>
</protein>
<dbReference type="PANTHER" id="PTHR34387:SF1">
    <property type="entry name" value="PERIPLASMIC IMMUNOGENIC PROTEIN"/>
    <property type="match status" value="1"/>
</dbReference>
<feature type="chain" id="PRO_5045167696" evidence="1">
    <location>
        <begin position="29"/>
        <end position="250"/>
    </location>
</feature>
<feature type="signal peptide" evidence="1">
    <location>
        <begin position="1"/>
        <end position="28"/>
    </location>
</feature>
<accession>A0ABS5RI17</accession>
<proteinExistence type="predicted"/>
<dbReference type="Gene3D" id="3.30.110.170">
    <property type="entry name" value="Protein of unknown function (DUF541), domain 1"/>
    <property type="match status" value="1"/>
</dbReference>
<sequence length="250" mass="25879">MASARNFRMALRWSTMLAATGLAVVAIAGCDAPPAGPEQPRQVTVVGSGEVQGVPDTLTTEAGIEFVASDVTAAMNQTSERLQAVIDALLDAGVDRKDISTTQVSLQPQYGSPEIAGGAPAITGYRAGNTIRVKVEPASASQVLTVIARVGGDATRISGVSYSIEDDSQLVHDARERAFNDARDRAEQYAQLSGLHLGRVISISEVSGGSAPQPVSVGTPAPRAAMAAPVPVEPGQQTVSFSVTAVWELN</sequence>
<comment type="caution">
    <text evidence="2">The sequence shown here is derived from an EMBL/GenBank/DDBJ whole genome shotgun (WGS) entry which is preliminary data.</text>
</comment>
<dbReference type="Proteomes" id="UP001519535">
    <property type="component" value="Unassembled WGS sequence"/>
</dbReference>
<evidence type="ECO:0000313" key="3">
    <source>
        <dbReference type="Proteomes" id="UP001519535"/>
    </source>
</evidence>
<evidence type="ECO:0000256" key="1">
    <source>
        <dbReference type="SAM" id="SignalP"/>
    </source>
</evidence>
<dbReference type="Gene3D" id="3.30.70.2970">
    <property type="entry name" value="Protein of unknown function (DUF541), domain 2"/>
    <property type="match status" value="1"/>
</dbReference>
<dbReference type="EMBL" id="JAHCLR010000007">
    <property type="protein sequence ID" value="MBS9533198.1"/>
    <property type="molecule type" value="Genomic_DNA"/>
</dbReference>
<evidence type="ECO:0000313" key="2">
    <source>
        <dbReference type="EMBL" id="MBS9533198.1"/>
    </source>
</evidence>
<dbReference type="PROSITE" id="PS51257">
    <property type="entry name" value="PROKAR_LIPOPROTEIN"/>
    <property type="match status" value="1"/>
</dbReference>
<dbReference type="PANTHER" id="PTHR34387">
    <property type="entry name" value="SLR1258 PROTEIN"/>
    <property type="match status" value="1"/>
</dbReference>
<reference evidence="2 3" key="1">
    <citation type="submission" date="2021-05" db="EMBL/GenBank/DDBJ databases">
        <title>Mycobacterium acidophilum sp. nov., an extremely acid-tolerant member of the genus Mycobacterium.</title>
        <authorList>
            <person name="Xia J."/>
        </authorList>
    </citation>
    <scope>NUCLEOTIDE SEQUENCE [LARGE SCALE GENOMIC DNA]</scope>
    <source>
        <strain evidence="2 3">M1</strain>
    </source>
</reference>
<name>A0ABS5RI17_9MYCO</name>
<dbReference type="InterPro" id="IPR007497">
    <property type="entry name" value="SIMPL/DUF541"/>
</dbReference>
<keyword evidence="3" id="KW-1185">Reference proteome</keyword>
<keyword evidence="1" id="KW-0732">Signal</keyword>
<dbReference type="InterPro" id="IPR052022">
    <property type="entry name" value="26kDa_periplasmic_antigen"/>
</dbReference>
<gene>
    <name evidence="2" type="ORF">KIH27_06280</name>
</gene>